<evidence type="ECO:0000313" key="8">
    <source>
        <dbReference type="EMBL" id="KAI1617209.1"/>
    </source>
</evidence>
<comment type="caution">
    <text evidence="8">The sequence shown here is derived from an EMBL/GenBank/DDBJ whole genome shotgun (WGS) entry which is preliminary data.</text>
</comment>
<feature type="region of interest" description="Disordered" evidence="6">
    <location>
        <begin position="177"/>
        <end position="203"/>
    </location>
</feature>
<dbReference type="InterPro" id="IPR013087">
    <property type="entry name" value="Znf_C2H2_type"/>
</dbReference>
<keyword evidence="3" id="KW-0862">Zinc</keyword>
<dbReference type="GO" id="GO:0005681">
    <property type="term" value="C:spliceosomal complex"/>
    <property type="evidence" value="ECO:0007669"/>
    <property type="project" value="InterPro"/>
</dbReference>
<dbReference type="GO" id="GO:0046540">
    <property type="term" value="C:U4/U6 x U5 tri-snRNP complex"/>
    <property type="evidence" value="ECO:0007669"/>
    <property type="project" value="TreeGrafter"/>
</dbReference>
<dbReference type="InterPro" id="IPR036236">
    <property type="entry name" value="Znf_C2H2_sf"/>
</dbReference>
<keyword evidence="9" id="KW-1185">Reference proteome</keyword>
<protein>
    <recommendedName>
        <fullName evidence="7">C2H2-type domain-containing protein</fullName>
    </recommendedName>
</protein>
<proteinExistence type="predicted"/>
<dbReference type="GO" id="GO:0000398">
    <property type="term" value="P:mRNA splicing, via spliceosome"/>
    <property type="evidence" value="ECO:0007669"/>
    <property type="project" value="InterPro"/>
</dbReference>
<dbReference type="AlphaFoldDB" id="A0AAN6E526"/>
<keyword evidence="1" id="KW-0479">Metal-binding</keyword>
<feature type="compositionally biased region" description="Basic residues" evidence="6">
    <location>
        <begin position="187"/>
        <end position="197"/>
    </location>
</feature>
<evidence type="ECO:0000256" key="2">
    <source>
        <dbReference type="ARBA" id="ARBA00022771"/>
    </source>
</evidence>
<feature type="coiled-coil region" evidence="5">
    <location>
        <begin position="24"/>
        <end position="52"/>
    </location>
</feature>
<dbReference type="PROSITE" id="PS00028">
    <property type="entry name" value="ZINC_FINGER_C2H2_1"/>
    <property type="match status" value="1"/>
</dbReference>
<dbReference type="PANTHER" id="PTHR45986:SF1">
    <property type="entry name" value="ZINC FINGER MATRIN-TYPE PROTEIN 2"/>
    <property type="match status" value="1"/>
</dbReference>
<evidence type="ECO:0000256" key="3">
    <source>
        <dbReference type="ARBA" id="ARBA00022833"/>
    </source>
</evidence>
<evidence type="ECO:0000259" key="7">
    <source>
        <dbReference type="PROSITE" id="PS00028"/>
    </source>
</evidence>
<evidence type="ECO:0000256" key="5">
    <source>
        <dbReference type="SAM" id="Coils"/>
    </source>
</evidence>
<gene>
    <name evidence="8" type="ORF">EDD36DRAFT_157580</name>
</gene>
<dbReference type="SMART" id="SM00451">
    <property type="entry name" value="ZnF_U1"/>
    <property type="match status" value="1"/>
</dbReference>
<evidence type="ECO:0000256" key="4">
    <source>
        <dbReference type="ARBA" id="ARBA00023242"/>
    </source>
</evidence>
<accession>A0AAN6E526</accession>
<dbReference type="SUPFAM" id="SSF57667">
    <property type="entry name" value="beta-beta-alpha zinc fingers"/>
    <property type="match status" value="1"/>
</dbReference>
<keyword evidence="4" id="KW-0539">Nucleus</keyword>
<evidence type="ECO:0000256" key="1">
    <source>
        <dbReference type="ARBA" id="ARBA00022723"/>
    </source>
</evidence>
<dbReference type="Pfam" id="PF12874">
    <property type="entry name" value="zf-met"/>
    <property type="match status" value="1"/>
</dbReference>
<feature type="compositionally biased region" description="Basic and acidic residues" evidence="6">
    <location>
        <begin position="177"/>
        <end position="186"/>
    </location>
</feature>
<dbReference type="GO" id="GO:0008270">
    <property type="term" value="F:zinc ion binding"/>
    <property type="evidence" value="ECO:0007669"/>
    <property type="project" value="UniProtKB-KW"/>
</dbReference>
<dbReference type="Proteomes" id="UP001203852">
    <property type="component" value="Unassembled WGS sequence"/>
</dbReference>
<reference evidence="8" key="1">
    <citation type="journal article" date="2022" name="bioRxiv">
        <title>Deciphering the potential niche of two novel black yeast fungi from a biological soil crust based on their genomes, phenotypes, and melanin regulation.</title>
        <authorList>
            <consortium name="DOE Joint Genome Institute"/>
            <person name="Carr E.C."/>
            <person name="Barton Q."/>
            <person name="Grambo S."/>
            <person name="Sullivan M."/>
            <person name="Renfro C.M."/>
            <person name="Kuo A."/>
            <person name="Pangilinan J."/>
            <person name="Lipzen A."/>
            <person name="Keymanesh K."/>
            <person name="Savage E."/>
            <person name="Barry K."/>
            <person name="Grigoriev I.V."/>
            <person name="Riekhof W.R."/>
            <person name="Harris S.S."/>
        </authorList>
    </citation>
    <scope>NUCLEOTIDE SEQUENCE</scope>
    <source>
        <strain evidence="8">JF 03-4F</strain>
    </source>
</reference>
<dbReference type="PANTHER" id="PTHR45986">
    <property type="entry name" value="ZINC FINGER MATRIN-TYPE PROTEIN 2"/>
    <property type="match status" value="1"/>
</dbReference>
<evidence type="ECO:0000256" key="6">
    <source>
        <dbReference type="SAM" id="MobiDB-lite"/>
    </source>
</evidence>
<keyword evidence="2" id="KW-0863">Zinc-finger</keyword>
<dbReference type="GO" id="GO:0003676">
    <property type="term" value="F:nucleic acid binding"/>
    <property type="evidence" value="ECO:0007669"/>
    <property type="project" value="InterPro"/>
</dbReference>
<name>A0AAN6E526_9EURO</name>
<dbReference type="InterPro" id="IPR003604">
    <property type="entry name" value="Matrin/U1-like-C_Znf_C2H2"/>
</dbReference>
<organism evidence="8 9">
    <name type="scientific">Exophiala viscosa</name>
    <dbReference type="NCBI Taxonomy" id="2486360"/>
    <lineage>
        <taxon>Eukaryota</taxon>
        <taxon>Fungi</taxon>
        <taxon>Dikarya</taxon>
        <taxon>Ascomycota</taxon>
        <taxon>Pezizomycotina</taxon>
        <taxon>Eurotiomycetes</taxon>
        <taxon>Chaetothyriomycetidae</taxon>
        <taxon>Chaetothyriales</taxon>
        <taxon>Herpotrichiellaceae</taxon>
        <taxon>Exophiala</taxon>
    </lineage>
</organism>
<keyword evidence="5" id="KW-0175">Coiled coil</keyword>
<sequence>MADRKSAYGTAAASDTDFRRTWDRAEYEAKAKKEKEEQREEAKARYEAKLEGKKWHKPVDFSALDATSARGSRLDVASMVGKSTLVPATAGVGKRGRGAGFYCEACDLTYKDNVQYIEHLNSKQHLVNTGQSGEVKRATLMDVRERLEMLKERKRQQEEEDRRLGEVDIQARIKKAEELDAAEREEKRRKRNEKRRKGGADGIKKEDDWVNRLGIIGGQQATPS</sequence>
<dbReference type="EMBL" id="MU404351">
    <property type="protein sequence ID" value="KAI1617209.1"/>
    <property type="molecule type" value="Genomic_DNA"/>
</dbReference>
<dbReference type="InterPro" id="IPR040107">
    <property type="entry name" value="Snu23"/>
</dbReference>
<feature type="domain" description="C2H2-type" evidence="7">
    <location>
        <begin position="103"/>
        <end position="125"/>
    </location>
</feature>
<evidence type="ECO:0000313" key="9">
    <source>
        <dbReference type="Proteomes" id="UP001203852"/>
    </source>
</evidence>